<evidence type="ECO:0000259" key="4">
    <source>
        <dbReference type="Pfam" id="PF22335"/>
    </source>
</evidence>
<evidence type="ECO:0000256" key="1">
    <source>
        <dbReference type="ARBA" id="ARBA00022741"/>
    </source>
</evidence>
<dbReference type="RefSeq" id="WP_080808763.1">
    <property type="nucleotide sequence ID" value="NZ_CP021983.2"/>
</dbReference>
<keyword evidence="1" id="KW-0547">Nucleotide-binding</keyword>
<dbReference type="KEGG" id="hhg:XM38_007990"/>
<dbReference type="InterPro" id="IPR024615">
    <property type="entry name" value="CRISPR-assoc_Cmr2_N"/>
</dbReference>
<dbReference type="OrthoDB" id="9758700at2"/>
<dbReference type="InterPro" id="IPR043128">
    <property type="entry name" value="Rev_trsase/Diguanyl_cyclase"/>
</dbReference>
<dbReference type="GO" id="GO:0051607">
    <property type="term" value="P:defense response to virus"/>
    <property type="evidence" value="ECO:0007669"/>
    <property type="project" value="UniProtKB-KW"/>
</dbReference>
<evidence type="ECO:0000259" key="3">
    <source>
        <dbReference type="Pfam" id="PF12469"/>
    </source>
</evidence>
<accession>A0A1Z3HHS9</accession>
<dbReference type="AlphaFoldDB" id="A0A1Z3HHS9"/>
<evidence type="ECO:0000313" key="5">
    <source>
        <dbReference type="EMBL" id="ASC69869.1"/>
    </source>
</evidence>
<dbReference type="InterPro" id="IPR038242">
    <property type="entry name" value="Cmr2_N"/>
</dbReference>
<keyword evidence="2" id="KW-0051">Antiviral defense</keyword>
<dbReference type="Proteomes" id="UP000191901">
    <property type="component" value="Chromosome"/>
</dbReference>
<dbReference type="GO" id="GO:0000166">
    <property type="term" value="F:nucleotide binding"/>
    <property type="evidence" value="ECO:0007669"/>
    <property type="project" value="UniProtKB-KW"/>
</dbReference>
<dbReference type="Gene3D" id="3.30.70.270">
    <property type="match status" value="1"/>
</dbReference>
<reference evidence="5 6" key="1">
    <citation type="journal article" date="2016" name="Biochim. Biophys. Acta">
        <title>Characterization of red-shifted phycobilisomes isolated from the chlorophyll f-containing cyanobacterium Halomicronema hongdechloris.</title>
        <authorList>
            <person name="Li Y."/>
            <person name="Lin Y."/>
            <person name="Garvey C.J."/>
            <person name="Birch D."/>
            <person name="Corkery R.W."/>
            <person name="Loughlin P.C."/>
            <person name="Scheer H."/>
            <person name="Willows R.D."/>
            <person name="Chen M."/>
        </authorList>
    </citation>
    <scope>NUCLEOTIDE SEQUENCE [LARGE SCALE GENOMIC DNA]</scope>
    <source>
        <strain evidence="5 6">C2206</strain>
    </source>
</reference>
<protein>
    <submittedName>
        <fullName evidence="5">Uncharacterized protein</fullName>
    </submittedName>
</protein>
<dbReference type="Pfam" id="PF22335">
    <property type="entry name" value="Cas10-Cmr2_palm2"/>
    <property type="match status" value="1"/>
</dbReference>
<gene>
    <name evidence="5" type="ORF">XM38_007990</name>
</gene>
<sequence>MSKPVYTAITFAPIQGFIENSRKLRDLYGSSYLLSFLSWAICSAQPECSVISPALPNVRQGMPNLILVRGNVPPEETETAFFSAWQCVVDTCRQWIECKISDAYYWERSWGLWAKYAWEFFIATGCSIPAARTAVLEKKRSRNWTGVNWTGESSTLSGADGIAWPKLGYLSPRDINYQQQKTEIEAFYATLSRTLGQAFIEAVGLTPADPETKAIEYGAAFVDPDEELSIPELVKRLVTHKALSERIQTNYQSQVRDYDLDRDQLQSITAIAHELDPQRFTDLNRLKRKYKKANQALEPEYWTGWFMGDGDNAGNYLAHHCHSDEDYTDFSCQMRQWGQRLYQNEWPQADGNGQTEPILPGNGRMIYAGGDDFLGVLYRERAEIQPHECLHWFSTFKSHVWENPDLTRPSAAVSNAPPTSDNDSKPITVSVGFVWAAPKVPQRDVLQHCREAEKSAKRHGKDRIAFRILFNGGNHLEWVCPWWLLEGDFSGSQDLDSLDTHDLSGLMPTCNDPGWTHIYNDIAVLEARHAFHGAQIDVALGLIEVYFGRPYRQLLGHPSNWWNRDDPNTGKRLFSGILGDPQRYMPEFDSSNDAWQRLNTHRFVLRDFNTWVINLAKVGFHLNRSDMAQLAA</sequence>
<proteinExistence type="predicted"/>
<dbReference type="EMBL" id="CP021983">
    <property type="protein sequence ID" value="ASC69869.1"/>
    <property type="molecule type" value="Genomic_DNA"/>
</dbReference>
<keyword evidence="6" id="KW-1185">Reference proteome</keyword>
<dbReference type="Gene3D" id="3.30.70.2220">
    <property type="entry name" value="CRISPR-Cas system, Cmr2 subunit, D1 domain, cysteine cluster"/>
    <property type="match status" value="1"/>
</dbReference>
<dbReference type="Pfam" id="PF12469">
    <property type="entry name" value="Cmr2_N"/>
    <property type="match status" value="1"/>
</dbReference>
<evidence type="ECO:0000313" key="6">
    <source>
        <dbReference type="Proteomes" id="UP000191901"/>
    </source>
</evidence>
<evidence type="ECO:0000256" key="2">
    <source>
        <dbReference type="ARBA" id="ARBA00023118"/>
    </source>
</evidence>
<feature type="domain" description="CRISPR-associated protein Cmr2 N-terminal" evidence="3">
    <location>
        <begin position="7"/>
        <end position="44"/>
    </location>
</feature>
<feature type="domain" description="Cas10/Cmr2 second palm" evidence="4">
    <location>
        <begin position="305"/>
        <end position="465"/>
    </location>
</feature>
<organism evidence="5 6">
    <name type="scientific">Halomicronema hongdechloris C2206</name>
    <dbReference type="NCBI Taxonomy" id="1641165"/>
    <lineage>
        <taxon>Bacteria</taxon>
        <taxon>Bacillati</taxon>
        <taxon>Cyanobacteriota</taxon>
        <taxon>Cyanophyceae</taxon>
        <taxon>Nodosilineales</taxon>
        <taxon>Nodosilineaceae</taxon>
        <taxon>Halomicronema</taxon>
    </lineage>
</organism>
<dbReference type="InterPro" id="IPR054767">
    <property type="entry name" value="Cas10-Cmr2_palm2"/>
</dbReference>
<name>A0A1Z3HHS9_9CYAN</name>
<dbReference type="STRING" id="1641165.XM38_10625"/>